<feature type="domain" description="Methyltransferase small" evidence="3">
    <location>
        <begin position="32"/>
        <end position="123"/>
    </location>
</feature>
<evidence type="ECO:0000256" key="2">
    <source>
        <dbReference type="ARBA" id="ARBA00022691"/>
    </source>
</evidence>
<dbReference type="Gene3D" id="3.40.50.150">
    <property type="entry name" value="Vaccinia Virus protein VP39"/>
    <property type="match status" value="1"/>
</dbReference>
<dbReference type="CDD" id="cd02440">
    <property type="entry name" value="AdoMet_MTases"/>
    <property type="match status" value="1"/>
</dbReference>
<dbReference type="SUPFAM" id="SSF53335">
    <property type="entry name" value="S-adenosyl-L-methionine-dependent methyltransferases"/>
    <property type="match status" value="1"/>
</dbReference>
<dbReference type="EMBL" id="JAPFQI010000001">
    <property type="protein sequence ID" value="MCW8084309.1"/>
    <property type="molecule type" value="Genomic_DNA"/>
</dbReference>
<dbReference type="GO" id="GO:0032259">
    <property type="term" value="P:methylation"/>
    <property type="evidence" value="ECO:0007669"/>
    <property type="project" value="UniProtKB-KW"/>
</dbReference>
<organism evidence="4 5">
    <name type="scientific">Sabulicella glaciei</name>
    <dbReference type="NCBI Taxonomy" id="2984948"/>
    <lineage>
        <taxon>Bacteria</taxon>
        <taxon>Pseudomonadati</taxon>
        <taxon>Pseudomonadota</taxon>
        <taxon>Alphaproteobacteria</taxon>
        <taxon>Acetobacterales</taxon>
        <taxon>Acetobacteraceae</taxon>
        <taxon>Sabulicella</taxon>
    </lineage>
</organism>
<dbReference type="InterPro" id="IPR007848">
    <property type="entry name" value="Small_mtfrase_dom"/>
</dbReference>
<comment type="caution">
    <text evidence="4">The sequence shown here is derived from an EMBL/GenBank/DDBJ whole genome shotgun (WGS) entry which is preliminary data.</text>
</comment>
<gene>
    <name evidence="4" type="ORF">OF850_01600</name>
</gene>
<dbReference type="InterPro" id="IPR029063">
    <property type="entry name" value="SAM-dependent_MTases_sf"/>
</dbReference>
<dbReference type="PANTHER" id="PTHR47739">
    <property type="entry name" value="TRNA1(VAL) (ADENINE(37)-N6)-METHYLTRANSFERASE"/>
    <property type="match status" value="1"/>
</dbReference>
<dbReference type="Proteomes" id="UP001526430">
    <property type="component" value="Unassembled WGS sequence"/>
</dbReference>
<dbReference type="Pfam" id="PF05175">
    <property type="entry name" value="MTS"/>
    <property type="match status" value="1"/>
</dbReference>
<accession>A0ABT3NRV1</accession>
<evidence type="ECO:0000259" key="3">
    <source>
        <dbReference type="Pfam" id="PF05175"/>
    </source>
</evidence>
<sequence>MDEALTEDTLLGGRVRLAQPRHGFRAAVDPVLLAAFVPARPGDAVLELGCGSGAAFLCLAARVPGVTVTALERDASLAELATRNASANGVAATVLTGDLREARLPEVAHGFANPPFWPGGTPSPNSTRRQASHEQALLVDWVTALGKAVRTRGTASLVLPASRFAEASSLLRSAGFGAVSLCPLWPRVGVAAKRVLLRAVKGGRGPDAVLPGLVLHAGTSWSATADAVLREGAALPVNPPDAR</sequence>
<evidence type="ECO:0000313" key="5">
    <source>
        <dbReference type="Proteomes" id="UP001526430"/>
    </source>
</evidence>
<keyword evidence="1 4" id="KW-0808">Transferase</keyword>
<proteinExistence type="predicted"/>
<name>A0ABT3NRV1_9PROT</name>
<keyword evidence="5" id="KW-1185">Reference proteome</keyword>
<keyword evidence="2" id="KW-0949">S-adenosyl-L-methionine</keyword>
<reference evidence="4 5" key="1">
    <citation type="submission" date="2022-10" db="EMBL/GenBank/DDBJ databases">
        <title>Roseococcus glaciei nov., sp. nov., isolated from glacier.</title>
        <authorList>
            <person name="Liu Q."/>
            <person name="Xin Y.-H."/>
        </authorList>
    </citation>
    <scope>NUCLEOTIDE SEQUENCE [LARGE SCALE GENOMIC DNA]</scope>
    <source>
        <strain evidence="4 5">MDT2-1-1</strain>
    </source>
</reference>
<evidence type="ECO:0000256" key="1">
    <source>
        <dbReference type="ARBA" id="ARBA00022603"/>
    </source>
</evidence>
<evidence type="ECO:0000313" key="4">
    <source>
        <dbReference type="EMBL" id="MCW8084309.1"/>
    </source>
</evidence>
<dbReference type="PANTHER" id="PTHR47739:SF1">
    <property type="entry name" value="TRNA1(VAL) (ADENINE(37)-N6)-METHYLTRANSFERASE"/>
    <property type="match status" value="1"/>
</dbReference>
<dbReference type="InterPro" id="IPR050210">
    <property type="entry name" value="tRNA_Adenine-N(6)_MTase"/>
</dbReference>
<dbReference type="GO" id="GO:0008168">
    <property type="term" value="F:methyltransferase activity"/>
    <property type="evidence" value="ECO:0007669"/>
    <property type="project" value="UniProtKB-KW"/>
</dbReference>
<protein>
    <submittedName>
        <fullName evidence="4">Methyltransferase</fullName>
    </submittedName>
</protein>
<keyword evidence="1 4" id="KW-0489">Methyltransferase</keyword>
<dbReference type="RefSeq" id="WP_301587914.1">
    <property type="nucleotide sequence ID" value="NZ_JAPFQI010000001.1"/>
</dbReference>